<name>A0ABU8ZYZ9_9PSED</name>
<dbReference type="EMBL" id="JBBNAW010000006">
    <property type="protein sequence ID" value="MEK2609541.1"/>
    <property type="molecule type" value="Genomic_DNA"/>
</dbReference>
<keyword evidence="2" id="KW-1185">Reference proteome</keyword>
<reference evidence="1 2" key="1">
    <citation type="submission" date="2024-03" db="EMBL/GenBank/DDBJ databases">
        <title>Screening, Identification and Application of a Plant Lactobacillus Strain.</title>
        <authorList>
            <person name="Li Y.L."/>
        </authorList>
    </citation>
    <scope>NUCLEOTIDE SEQUENCE [LARGE SCALE GENOMIC DNA]</scope>
    <source>
        <strain evidence="1 2">JDB</strain>
    </source>
</reference>
<accession>A0ABU8ZYZ9</accession>
<sequence length="111" mass="12045">MNKESKVRKFALAAMVSIALVGCKDKGSEFVGEWKGGDENIVVSKVDGGYRAVSELENEGMSFLNLDVKLTAESDKMLVTLQNQAKALELASDGSLTSYLRNKPKAFIKAN</sequence>
<dbReference type="Proteomes" id="UP001386972">
    <property type="component" value="Unassembled WGS sequence"/>
</dbReference>
<gene>
    <name evidence="1" type="ORF">WLF18_10565</name>
</gene>
<evidence type="ECO:0008006" key="3">
    <source>
        <dbReference type="Google" id="ProtNLM"/>
    </source>
</evidence>
<evidence type="ECO:0000313" key="1">
    <source>
        <dbReference type="EMBL" id="MEK2609541.1"/>
    </source>
</evidence>
<dbReference type="RefSeq" id="WP_340612254.1">
    <property type="nucleotide sequence ID" value="NZ_JBBNAW010000006.1"/>
</dbReference>
<comment type="caution">
    <text evidence="1">The sequence shown here is derived from an EMBL/GenBank/DDBJ whole genome shotgun (WGS) entry which is preliminary data.</text>
</comment>
<dbReference type="PROSITE" id="PS51257">
    <property type="entry name" value="PROKAR_LIPOPROTEIN"/>
    <property type="match status" value="1"/>
</dbReference>
<proteinExistence type="predicted"/>
<protein>
    <recommendedName>
        <fullName evidence="3">Lipoprotein</fullName>
    </recommendedName>
</protein>
<evidence type="ECO:0000313" key="2">
    <source>
        <dbReference type="Proteomes" id="UP001386972"/>
    </source>
</evidence>
<organism evidence="1 2">
    <name type="scientific">Pseudomonas shirazensis</name>
    <dbReference type="NCBI Taxonomy" id="2745494"/>
    <lineage>
        <taxon>Bacteria</taxon>
        <taxon>Pseudomonadati</taxon>
        <taxon>Pseudomonadota</taxon>
        <taxon>Gammaproteobacteria</taxon>
        <taxon>Pseudomonadales</taxon>
        <taxon>Pseudomonadaceae</taxon>
        <taxon>Pseudomonas</taxon>
    </lineage>
</organism>